<feature type="region of interest" description="Disordered" evidence="1">
    <location>
        <begin position="1"/>
        <end position="356"/>
    </location>
</feature>
<dbReference type="STRING" id="100787.A0A0G4KVX9"/>
<dbReference type="EMBL" id="CVQH01005113">
    <property type="protein sequence ID" value="CRK13939.1"/>
    <property type="molecule type" value="Genomic_DNA"/>
</dbReference>
<feature type="region of interest" description="Disordered" evidence="1">
    <location>
        <begin position="607"/>
        <end position="628"/>
    </location>
</feature>
<dbReference type="AlphaFoldDB" id="A0A0G4KVX9"/>
<feature type="compositionally biased region" description="Polar residues" evidence="1">
    <location>
        <begin position="393"/>
        <end position="402"/>
    </location>
</feature>
<reference evidence="2 3" key="1">
    <citation type="submission" date="2015-05" db="EMBL/GenBank/DDBJ databases">
        <authorList>
            <person name="Wang D.B."/>
            <person name="Wang M."/>
        </authorList>
    </citation>
    <scope>NUCLEOTIDE SEQUENCE [LARGE SCALE GENOMIC DNA]</scope>
    <source>
        <strain evidence="2">VL1</strain>
    </source>
</reference>
<feature type="compositionally biased region" description="Pro residues" evidence="1">
    <location>
        <begin position="168"/>
        <end position="177"/>
    </location>
</feature>
<feature type="compositionally biased region" description="Polar residues" evidence="1">
    <location>
        <begin position="88"/>
        <end position="108"/>
    </location>
</feature>
<protein>
    <submittedName>
        <fullName evidence="2">Uncharacterized protein</fullName>
    </submittedName>
</protein>
<dbReference type="Proteomes" id="UP000044602">
    <property type="component" value="Unassembled WGS sequence"/>
</dbReference>
<evidence type="ECO:0000313" key="3">
    <source>
        <dbReference type="Proteomes" id="UP000044602"/>
    </source>
</evidence>
<gene>
    <name evidence="2" type="ORF">BN1708_010992</name>
</gene>
<feature type="compositionally biased region" description="Basic and acidic residues" evidence="1">
    <location>
        <begin position="206"/>
        <end position="218"/>
    </location>
</feature>
<feature type="compositionally biased region" description="Acidic residues" evidence="1">
    <location>
        <begin position="235"/>
        <end position="244"/>
    </location>
</feature>
<sequence length="734" mass="80486">MEDSSAPKRRRTSPRTSIPIRTADRANSSSAAENPTSQPARRRPSFASPTKASLARTNPDILRRRSTQQTNEDASPPRAVEPGAEPSELSNRDMTTAQEPRPPSQSERASGGTRAKDGGLRDRLAQRAEQQNSPAQDTEPASMGSPARRPPRNGAGQLRAKPRRSPVKPNPRPLPPPDPEDEDFDPFARRGLNRTPPPGSQPAAHEPTDPMDPTRDPESSQARQLGELQTGSEIPEPEEPEEPEIPPTPTQKGLEDPIVTTPPTGIHNTPSKRSGRRRSDRGMKSSPLKQPPMRPSDTGAPSKKRRQGKAAVPFVFEGEEDAAAGDEAAKPDDGTGTHFARRVPPLDPYGEQRAQRDKLQAEIAQLQADLELATAGNERERVRVQQSARRSSKQPQSSSNQEELLDMLSRHLLPAEQTAPAPDASQPLFDLAMDPTSWFTLASPALPLTLTAESESTPISHHPIQMTAAEELPYLQIFTPFSISQTTAILPREDPSSPLLRQHTINVSSSPPGLFGARIELVANTSTLRVDSLSVPALDPSAVPELGPWIATLCDRAANTATERNVTLLTWSMAEWHRIALQRAHFWALLAAETSDPQTLLESARELRQRRRKKRRRDDEDEDLEGDALKRPSRTDLIAHMGRTSFDVSIPDDSVDEAHWPRLRVSWKIHFDWTGEGQSTVGVLAGLPGKWHNADDSKALNGLHKVFGDMVRKEETPMNAVRTVVALLAGDGGR</sequence>
<proteinExistence type="predicted"/>
<organism evidence="2 3">
    <name type="scientific">Verticillium longisporum</name>
    <name type="common">Verticillium dahliae var. longisporum</name>
    <dbReference type="NCBI Taxonomy" id="100787"/>
    <lineage>
        <taxon>Eukaryota</taxon>
        <taxon>Fungi</taxon>
        <taxon>Dikarya</taxon>
        <taxon>Ascomycota</taxon>
        <taxon>Pezizomycotina</taxon>
        <taxon>Sordariomycetes</taxon>
        <taxon>Hypocreomycetidae</taxon>
        <taxon>Glomerellales</taxon>
        <taxon>Plectosphaerellaceae</taxon>
        <taxon>Verticillium</taxon>
    </lineage>
</organism>
<feature type="region of interest" description="Disordered" evidence="1">
    <location>
        <begin position="377"/>
        <end position="402"/>
    </location>
</feature>
<accession>A0A0G4KVX9</accession>
<evidence type="ECO:0000256" key="1">
    <source>
        <dbReference type="SAM" id="MobiDB-lite"/>
    </source>
</evidence>
<feature type="compositionally biased region" description="Polar residues" evidence="1">
    <location>
        <begin position="25"/>
        <end position="39"/>
    </location>
</feature>
<feature type="compositionally biased region" description="Basic and acidic residues" evidence="1">
    <location>
        <begin position="114"/>
        <end position="126"/>
    </location>
</feature>
<keyword evidence="3" id="KW-1185">Reference proteome</keyword>
<evidence type="ECO:0000313" key="2">
    <source>
        <dbReference type="EMBL" id="CRK13939.1"/>
    </source>
</evidence>
<feature type="compositionally biased region" description="Polar residues" evidence="1">
    <location>
        <begin position="219"/>
        <end position="232"/>
    </location>
</feature>
<name>A0A0G4KVX9_VERLO</name>